<dbReference type="InterPro" id="IPR036514">
    <property type="entry name" value="SGNH_hydro_sf"/>
</dbReference>
<dbReference type="STRING" id="1122156.SAMN02745117_02221"/>
<name>A0A1M5CSH7_9BURK</name>
<proteinExistence type="predicted"/>
<organism evidence="2 3">
    <name type="scientific">Lampropedia hyalina DSM 16112</name>
    <dbReference type="NCBI Taxonomy" id="1122156"/>
    <lineage>
        <taxon>Bacteria</taxon>
        <taxon>Pseudomonadati</taxon>
        <taxon>Pseudomonadota</taxon>
        <taxon>Betaproteobacteria</taxon>
        <taxon>Burkholderiales</taxon>
        <taxon>Comamonadaceae</taxon>
        <taxon>Lampropedia</taxon>
    </lineage>
</organism>
<dbReference type="Proteomes" id="UP000184327">
    <property type="component" value="Unassembled WGS sequence"/>
</dbReference>
<evidence type="ECO:0000259" key="1">
    <source>
        <dbReference type="Pfam" id="PF13472"/>
    </source>
</evidence>
<dbReference type="EMBL" id="FQUZ01000029">
    <property type="protein sequence ID" value="SHF57577.1"/>
    <property type="molecule type" value="Genomic_DNA"/>
</dbReference>
<feature type="domain" description="SGNH hydrolase-type esterase" evidence="1">
    <location>
        <begin position="57"/>
        <end position="213"/>
    </location>
</feature>
<dbReference type="PANTHER" id="PTHR30383:SF24">
    <property type="entry name" value="THIOESTERASE 1_PROTEASE 1_LYSOPHOSPHOLIPASE L1"/>
    <property type="match status" value="1"/>
</dbReference>
<dbReference type="PANTHER" id="PTHR30383">
    <property type="entry name" value="THIOESTERASE 1/PROTEASE 1/LYSOPHOSPHOLIPASE L1"/>
    <property type="match status" value="1"/>
</dbReference>
<dbReference type="GO" id="GO:0004622">
    <property type="term" value="F:phosphatidylcholine lysophospholipase activity"/>
    <property type="evidence" value="ECO:0007669"/>
    <property type="project" value="TreeGrafter"/>
</dbReference>
<keyword evidence="3" id="KW-1185">Reference proteome</keyword>
<gene>
    <name evidence="2" type="ORF">SAMN02745117_02221</name>
</gene>
<evidence type="ECO:0000313" key="3">
    <source>
        <dbReference type="Proteomes" id="UP000184327"/>
    </source>
</evidence>
<evidence type="ECO:0000313" key="2">
    <source>
        <dbReference type="EMBL" id="SHF57577.1"/>
    </source>
</evidence>
<dbReference type="Pfam" id="PF13472">
    <property type="entry name" value="Lipase_GDSL_2"/>
    <property type="match status" value="1"/>
</dbReference>
<dbReference type="SUPFAM" id="SSF52266">
    <property type="entry name" value="SGNH hydrolase"/>
    <property type="match status" value="1"/>
</dbReference>
<dbReference type="AlphaFoldDB" id="A0A1M5CSH7"/>
<dbReference type="Gene3D" id="3.40.50.1110">
    <property type="entry name" value="SGNH hydrolase"/>
    <property type="match status" value="1"/>
</dbReference>
<dbReference type="InterPro" id="IPR013830">
    <property type="entry name" value="SGNH_hydro"/>
</dbReference>
<dbReference type="InterPro" id="IPR006311">
    <property type="entry name" value="TAT_signal"/>
</dbReference>
<dbReference type="InterPro" id="IPR051532">
    <property type="entry name" value="Ester_Hydrolysis_Enzymes"/>
</dbReference>
<protein>
    <submittedName>
        <fullName evidence="2">Lysophospholipase L1</fullName>
    </submittedName>
</protein>
<sequence>MHPSVHSTAPASPLPRRRFLRQLLATPAALSVGLSLAACRSSGPQGKAIAAGESVLALGDSLTHGVGASATQAYPHRLAEATGWHVTNAGVSGDTSAQALQRLPGLLQAHQPRLVIVGIGGNDFLRRQSASVAEQNIRAICQQCLDTGAQVVLVAVPALNLLAAAGVLKDHRLYADIASDLPVALLEGTWSRILSDSSLRADQVHANAQGYAAFTEALLGALRDWGMWRA</sequence>
<reference evidence="2 3" key="1">
    <citation type="submission" date="2016-11" db="EMBL/GenBank/DDBJ databases">
        <authorList>
            <person name="Jaros S."/>
            <person name="Januszkiewicz K."/>
            <person name="Wedrychowicz H."/>
        </authorList>
    </citation>
    <scope>NUCLEOTIDE SEQUENCE [LARGE SCALE GENOMIC DNA]</scope>
    <source>
        <strain evidence="2 3">DSM 16112</strain>
    </source>
</reference>
<dbReference type="RefSeq" id="WP_084523223.1">
    <property type="nucleotide sequence ID" value="NZ_FQUZ01000029.1"/>
</dbReference>
<accession>A0A1M5CSH7</accession>
<dbReference type="OrthoDB" id="9786188at2"/>
<dbReference type="PROSITE" id="PS51318">
    <property type="entry name" value="TAT"/>
    <property type="match status" value="1"/>
</dbReference>